<evidence type="ECO:0000313" key="2">
    <source>
        <dbReference type="EMBL" id="QKE90131.1"/>
    </source>
</evidence>
<gene>
    <name evidence="2" type="ORF">HN018_08780</name>
</gene>
<dbReference type="InterPro" id="IPR009781">
    <property type="entry name" value="DUF1345"/>
</dbReference>
<dbReference type="KEGG" id="lck:HN018_08780"/>
<keyword evidence="1" id="KW-1133">Transmembrane helix</keyword>
<feature type="transmembrane region" description="Helical" evidence="1">
    <location>
        <begin position="113"/>
        <end position="134"/>
    </location>
</feature>
<feature type="transmembrane region" description="Helical" evidence="1">
    <location>
        <begin position="79"/>
        <end position="101"/>
    </location>
</feature>
<sequence>MPNFINPLRHRPSLMTGLGVAVLVAMLAGTRLGLVTSALIGWDVGIVAYGAVFLAIMWRTTPESLKRIADLLDEGRLGILGATIVAAVASLGAIVFELAHAHGKAHGGFLEGLGGVTVLLSWFFIHTIFATHYAHEFWQRGGLIFPGNDRPNSSEFLYFSFCVAVASQVSDVSTQTASMRKLVLAHSMVAYLFNTAVIALGVNIAASLAG</sequence>
<dbReference type="Pfam" id="PF07077">
    <property type="entry name" value="DUF1345"/>
    <property type="match status" value="1"/>
</dbReference>
<feature type="transmembrane region" description="Helical" evidence="1">
    <location>
        <begin position="39"/>
        <end position="58"/>
    </location>
</feature>
<proteinExistence type="predicted"/>
<keyword evidence="1" id="KW-0472">Membrane</keyword>
<organism evidence="2 3">
    <name type="scientific">Lichenicola cladoniae</name>
    <dbReference type="NCBI Taxonomy" id="1484109"/>
    <lineage>
        <taxon>Bacteria</taxon>
        <taxon>Pseudomonadati</taxon>
        <taxon>Pseudomonadota</taxon>
        <taxon>Alphaproteobacteria</taxon>
        <taxon>Acetobacterales</taxon>
        <taxon>Acetobacteraceae</taxon>
        <taxon>Lichenicola</taxon>
    </lineage>
</organism>
<dbReference type="AlphaFoldDB" id="A0A6M8HPC2"/>
<feature type="transmembrane region" description="Helical" evidence="1">
    <location>
        <begin position="188"/>
        <end position="209"/>
    </location>
</feature>
<name>A0A6M8HPC2_9PROT</name>
<keyword evidence="3" id="KW-1185">Reference proteome</keyword>
<evidence type="ECO:0000256" key="1">
    <source>
        <dbReference type="SAM" id="Phobius"/>
    </source>
</evidence>
<dbReference type="EMBL" id="CP053708">
    <property type="protein sequence ID" value="QKE90131.1"/>
    <property type="molecule type" value="Genomic_DNA"/>
</dbReference>
<protein>
    <submittedName>
        <fullName evidence="2">DUF1345 domain-containing protein</fullName>
    </submittedName>
</protein>
<accession>A0A6M8HPC2</accession>
<reference evidence="2 3" key="1">
    <citation type="journal article" date="2014" name="World J. Microbiol. Biotechnol.">
        <title>Biodiversity and physiological characteristics of Antarctic and Arctic lichens-associated bacteria.</title>
        <authorList>
            <person name="Lee Y.M."/>
            <person name="Kim E.H."/>
            <person name="Lee H.K."/>
            <person name="Hong S.G."/>
        </authorList>
    </citation>
    <scope>NUCLEOTIDE SEQUENCE [LARGE SCALE GENOMIC DNA]</scope>
    <source>
        <strain evidence="2 3">PAMC 26569</strain>
    </source>
</reference>
<keyword evidence="1" id="KW-0812">Transmembrane</keyword>
<feature type="transmembrane region" description="Helical" evidence="1">
    <location>
        <begin position="12"/>
        <end position="33"/>
    </location>
</feature>
<dbReference type="RefSeq" id="WP_171835916.1">
    <property type="nucleotide sequence ID" value="NZ_CP053708.1"/>
</dbReference>
<evidence type="ECO:0000313" key="3">
    <source>
        <dbReference type="Proteomes" id="UP000500767"/>
    </source>
</evidence>
<dbReference type="Proteomes" id="UP000500767">
    <property type="component" value="Chromosome"/>
</dbReference>